<evidence type="ECO:0000256" key="1">
    <source>
        <dbReference type="ARBA" id="ARBA00022741"/>
    </source>
</evidence>
<dbReference type="Proteomes" id="UP001634007">
    <property type="component" value="Unassembled WGS sequence"/>
</dbReference>
<reference evidence="3 4" key="1">
    <citation type="submission" date="2024-11" db="EMBL/GenBank/DDBJ databases">
        <title>Chromosome-level genome assembly of Eucalyptus globulus Labill. provides insights into its genome evolution.</title>
        <authorList>
            <person name="Li X."/>
        </authorList>
    </citation>
    <scope>NUCLEOTIDE SEQUENCE [LARGE SCALE GENOMIC DNA]</scope>
    <source>
        <strain evidence="3">CL2024</strain>
        <tissue evidence="3">Fresh tender leaves</tissue>
    </source>
</reference>
<dbReference type="PANTHER" id="PTHR33463:SF203">
    <property type="entry name" value="AAA+ ATPASE DOMAIN-CONTAINING PROTEIN"/>
    <property type="match status" value="1"/>
</dbReference>
<dbReference type="InterPro" id="IPR050905">
    <property type="entry name" value="Plant_NBS-LRR"/>
</dbReference>
<keyword evidence="2" id="KW-0611">Plant defense</keyword>
<evidence type="ECO:0000313" key="4">
    <source>
        <dbReference type="Proteomes" id="UP001634007"/>
    </source>
</evidence>
<evidence type="ECO:0000313" key="3">
    <source>
        <dbReference type="EMBL" id="KAL3729870.1"/>
    </source>
</evidence>
<keyword evidence="4" id="KW-1185">Reference proteome</keyword>
<gene>
    <name evidence="3" type="ORF">ACJRO7_026939</name>
</gene>
<dbReference type="SUPFAM" id="SSF52540">
    <property type="entry name" value="P-loop containing nucleoside triphosphate hydrolases"/>
    <property type="match status" value="1"/>
</dbReference>
<dbReference type="AlphaFoldDB" id="A0ABD3K287"/>
<dbReference type="Gene3D" id="1.10.8.430">
    <property type="entry name" value="Helical domain of apoptotic protease-activating factors"/>
    <property type="match status" value="1"/>
</dbReference>
<proteinExistence type="predicted"/>
<feature type="non-terminal residue" evidence="3">
    <location>
        <position position="340"/>
    </location>
</feature>
<sequence length="340" mass="38124">MDDGVSKSTASITQEIVDALVEDVQQFGGISFSDPAPGNVAALAWAWREGKDVVWSIKRRFGYVMSSKRYAQDLPKEVGKLAYKAERIHNAVEEARNNLFNVDGEVTEWQASAHKALNDAEDLLGYFEKESKTCCYGTLHDSNFHYQEMHCDNAFVLYGLENHEARRLFETELGGKVQVELEPLVEEALSICAGLPFLILAIAKLFTDTTYSECKDALKQIWNEETGEVINKTLRVSYDRIKREEAKSLLRLCVACGVSKPPLEYLVRYGMGLRLFQEASSMEEARESLGSLIHILKASSLLSEDEDEDGNGFKIHDMVRGFVTSVASRDHPLLILEGNN</sequence>
<dbReference type="GO" id="GO:0006952">
    <property type="term" value="P:defense response"/>
    <property type="evidence" value="ECO:0007669"/>
    <property type="project" value="UniProtKB-KW"/>
</dbReference>
<organism evidence="3 4">
    <name type="scientific">Eucalyptus globulus</name>
    <name type="common">Tasmanian blue gum</name>
    <dbReference type="NCBI Taxonomy" id="34317"/>
    <lineage>
        <taxon>Eukaryota</taxon>
        <taxon>Viridiplantae</taxon>
        <taxon>Streptophyta</taxon>
        <taxon>Embryophyta</taxon>
        <taxon>Tracheophyta</taxon>
        <taxon>Spermatophyta</taxon>
        <taxon>Magnoliopsida</taxon>
        <taxon>eudicotyledons</taxon>
        <taxon>Gunneridae</taxon>
        <taxon>Pentapetalae</taxon>
        <taxon>rosids</taxon>
        <taxon>malvids</taxon>
        <taxon>Myrtales</taxon>
        <taxon>Myrtaceae</taxon>
        <taxon>Myrtoideae</taxon>
        <taxon>Eucalypteae</taxon>
        <taxon>Eucalyptus</taxon>
    </lineage>
</organism>
<name>A0ABD3K287_EUCGL</name>
<dbReference type="PANTHER" id="PTHR33463">
    <property type="entry name" value="NB-ARC DOMAIN-CONTAINING PROTEIN-RELATED"/>
    <property type="match status" value="1"/>
</dbReference>
<dbReference type="InterPro" id="IPR027417">
    <property type="entry name" value="P-loop_NTPase"/>
</dbReference>
<dbReference type="InterPro" id="IPR042197">
    <property type="entry name" value="Apaf_helical"/>
</dbReference>
<keyword evidence="1" id="KW-0547">Nucleotide-binding</keyword>
<accession>A0ABD3K287</accession>
<evidence type="ECO:0008006" key="5">
    <source>
        <dbReference type="Google" id="ProtNLM"/>
    </source>
</evidence>
<dbReference type="GO" id="GO:0000166">
    <property type="term" value="F:nucleotide binding"/>
    <property type="evidence" value="ECO:0007669"/>
    <property type="project" value="UniProtKB-KW"/>
</dbReference>
<evidence type="ECO:0000256" key="2">
    <source>
        <dbReference type="ARBA" id="ARBA00022821"/>
    </source>
</evidence>
<comment type="caution">
    <text evidence="3">The sequence shown here is derived from an EMBL/GenBank/DDBJ whole genome shotgun (WGS) entry which is preliminary data.</text>
</comment>
<protein>
    <recommendedName>
        <fullName evidence="5">FRIGIDA-like protein</fullName>
    </recommendedName>
</protein>
<dbReference type="EMBL" id="JBJKBG010000007">
    <property type="protein sequence ID" value="KAL3729870.1"/>
    <property type="molecule type" value="Genomic_DNA"/>
</dbReference>